<gene>
    <name evidence="2" type="ORF">D7W81_01330</name>
</gene>
<dbReference type="Proteomes" id="UP000267003">
    <property type="component" value="Unassembled WGS sequence"/>
</dbReference>
<organism evidence="2 3">
    <name type="scientific">Corallococcus aberystwythensis</name>
    <dbReference type="NCBI Taxonomy" id="2316722"/>
    <lineage>
        <taxon>Bacteria</taxon>
        <taxon>Pseudomonadati</taxon>
        <taxon>Myxococcota</taxon>
        <taxon>Myxococcia</taxon>
        <taxon>Myxococcales</taxon>
        <taxon>Cystobacterineae</taxon>
        <taxon>Myxococcaceae</taxon>
        <taxon>Corallococcus</taxon>
    </lineage>
</organism>
<dbReference type="RefSeq" id="WP_120553475.1">
    <property type="nucleotide sequence ID" value="NZ_RAWK01000005.1"/>
</dbReference>
<dbReference type="GeneID" id="64078855"/>
<sequence>MSRLNLVDASHATLKPIKEKLGANLPPPVRVLANSPAAMSAFFALHGTLGQGQLTPRVREQIALAVGNAQGCRYCVSHHTQLGRKTGLSDQELDQARSGKAPDAKVEAALQFSRQIAARRGAVTDAELAAVRAAGWTDGDVVEILAQVVATTFGNYLNHLAQTEIDIPPVDLVPAAVIDGIHA</sequence>
<proteinExistence type="predicted"/>
<reference evidence="3" key="1">
    <citation type="submission" date="2018-09" db="EMBL/GenBank/DDBJ databases">
        <authorList>
            <person name="Livingstone P.G."/>
            <person name="Whitworth D.E."/>
        </authorList>
    </citation>
    <scope>NUCLEOTIDE SEQUENCE [LARGE SCALE GENOMIC DNA]</scope>
    <source>
        <strain evidence="3">AB050A</strain>
    </source>
</reference>
<accession>A0A3A8RG41</accession>
<dbReference type="SUPFAM" id="SSF69118">
    <property type="entry name" value="AhpD-like"/>
    <property type="match status" value="1"/>
</dbReference>
<evidence type="ECO:0000259" key="1">
    <source>
        <dbReference type="Pfam" id="PF02627"/>
    </source>
</evidence>
<evidence type="ECO:0000313" key="3">
    <source>
        <dbReference type="Proteomes" id="UP000267003"/>
    </source>
</evidence>
<dbReference type="Pfam" id="PF02627">
    <property type="entry name" value="CMD"/>
    <property type="match status" value="1"/>
</dbReference>
<feature type="domain" description="Carboxymuconolactone decarboxylase-like" evidence="1">
    <location>
        <begin position="36"/>
        <end position="112"/>
    </location>
</feature>
<dbReference type="InterPro" id="IPR003779">
    <property type="entry name" value="CMD-like"/>
</dbReference>
<dbReference type="InterPro" id="IPR004675">
    <property type="entry name" value="AhpD_core"/>
</dbReference>
<dbReference type="Gene3D" id="1.20.1290.10">
    <property type="entry name" value="AhpD-like"/>
    <property type="match status" value="1"/>
</dbReference>
<comment type="caution">
    <text evidence="2">The sequence shown here is derived from an EMBL/GenBank/DDBJ whole genome shotgun (WGS) entry which is preliminary data.</text>
</comment>
<name>A0A3A8RG41_9BACT</name>
<evidence type="ECO:0000313" key="2">
    <source>
        <dbReference type="EMBL" id="RKH74434.1"/>
    </source>
</evidence>
<protein>
    <submittedName>
        <fullName evidence="2">Carboxymuconolactone decarboxylase family protein</fullName>
    </submittedName>
</protein>
<dbReference type="PANTHER" id="PTHR35446:SF3">
    <property type="entry name" value="CMD DOMAIN-CONTAINING PROTEIN"/>
    <property type="match status" value="1"/>
</dbReference>
<dbReference type="NCBIfam" id="TIGR00778">
    <property type="entry name" value="ahpD_dom"/>
    <property type="match status" value="1"/>
</dbReference>
<dbReference type="AlphaFoldDB" id="A0A3A8RG41"/>
<keyword evidence="3" id="KW-1185">Reference proteome</keyword>
<dbReference type="EMBL" id="RAWK01000005">
    <property type="protein sequence ID" value="RKH74434.1"/>
    <property type="molecule type" value="Genomic_DNA"/>
</dbReference>
<dbReference type="GO" id="GO:0051920">
    <property type="term" value="F:peroxiredoxin activity"/>
    <property type="evidence" value="ECO:0007669"/>
    <property type="project" value="InterPro"/>
</dbReference>
<dbReference type="OrthoDB" id="9801997at2"/>
<dbReference type="InterPro" id="IPR029032">
    <property type="entry name" value="AhpD-like"/>
</dbReference>
<dbReference type="PANTHER" id="PTHR35446">
    <property type="entry name" value="SI:CH211-175M2.5"/>
    <property type="match status" value="1"/>
</dbReference>